<feature type="transmembrane region" description="Helical" evidence="5">
    <location>
        <begin position="29"/>
        <end position="52"/>
    </location>
</feature>
<evidence type="ECO:0000256" key="2">
    <source>
        <dbReference type="ARBA" id="ARBA00022692"/>
    </source>
</evidence>
<evidence type="ECO:0000259" key="6">
    <source>
        <dbReference type="PROSITE" id="PS50850"/>
    </source>
</evidence>
<accession>A0A8J2L445</accession>
<dbReference type="Pfam" id="PF00083">
    <property type="entry name" value="Sugar_tr"/>
    <property type="match status" value="1"/>
</dbReference>
<dbReference type="PROSITE" id="PS50850">
    <property type="entry name" value="MFS"/>
    <property type="match status" value="1"/>
</dbReference>
<dbReference type="GO" id="GO:0022857">
    <property type="term" value="F:transmembrane transporter activity"/>
    <property type="evidence" value="ECO:0007669"/>
    <property type="project" value="InterPro"/>
</dbReference>
<feature type="non-terminal residue" evidence="7">
    <location>
        <position position="57"/>
    </location>
</feature>
<dbReference type="PANTHER" id="PTHR48021:SF1">
    <property type="entry name" value="GH07001P-RELATED"/>
    <property type="match status" value="1"/>
</dbReference>
<dbReference type="InterPro" id="IPR020846">
    <property type="entry name" value="MFS_dom"/>
</dbReference>
<keyword evidence="4 5" id="KW-0472">Membrane</keyword>
<evidence type="ECO:0000313" key="8">
    <source>
        <dbReference type="Proteomes" id="UP000708208"/>
    </source>
</evidence>
<comment type="caution">
    <text evidence="7">The sequence shown here is derived from an EMBL/GenBank/DDBJ whole genome shotgun (WGS) entry which is preliminary data.</text>
</comment>
<dbReference type="GO" id="GO:0016020">
    <property type="term" value="C:membrane"/>
    <property type="evidence" value="ECO:0007669"/>
    <property type="project" value="UniProtKB-SubCell"/>
</dbReference>
<sequence>LGCFFAGFAAGFLVQRIGRKNTMLILAPPFFAGWLIIAFAETAALVLLGRFITGFCG</sequence>
<dbReference type="Proteomes" id="UP000708208">
    <property type="component" value="Unassembled WGS sequence"/>
</dbReference>
<evidence type="ECO:0000256" key="5">
    <source>
        <dbReference type="SAM" id="Phobius"/>
    </source>
</evidence>
<dbReference type="OrthoDB" id="6612291at2759"/>
<feature type="non-terminal residue" evidence="7">
    <location>
        <position position="1"/>
    </location>
</feature>
<evidence type="ECO:0000256" key="1">
    <source>
        <dbReference type="ARBA" id="ARBA00004141"/>
    </source>
</evidence>
<dbReference type="EMBL" id="CAJVCH010533623">
    <property type="protein sequence ID" value="CAG7824688.1"/>
    <property type="molecule type" value="Genomic_DNA"/>
</dbReference>
<dbReference type="InterPro" id="IPR050549">
    <property type="entry name" value="MFS_Trehalose_Transporter"/>
</dbReference>
<dbReference type="PANTHER" id="PTHR48021">
    <property type="match status" value="1"/>
</dbReference>
<protein>
    <recommendedName>
        <fullName evidence="6">Major facilitator superfamily (MFS) profile domain-containing protein</fullName>
    </recommendedName>
</protein>
<evidence type="ECO:0000313" key="7">
    <source>
        <dbReference type="EMBL" id="CAG7824688.1"/>
    </source>
</evidence>
<comment type="subcellular location">
    <subcellularLocation>
        <location evidence="1">Membrane</location>
        <topology evidence="1">Multi-pass membrane protein</topology>
    </subcellularLocation>
</comment>
<reference evidence="7" key="1">
    <citation type="submission" date="2021-06" db="EMBL/GenBank/DDBJ databases">
        <authorList>
            <person name="Hodson N. C."/>
            <person name="Mongue J. A."/>
            <person name="Jaron S. K."/>
        </authorList>
    </citation>
    <scope>NUCLEOTIDE SEQUENCE</scope>
</reference>
<proteinExistence type="predicted"/>
<dbReference type="AlphaFoldDB" id="A0A8J2L445"/>
<organism evidence="7 8">
    <name type="scientific">Allacma fusca</name>
    <dbReference type="NCBI Taxonomy" id="39272"/>
    <lineage>
        <taxon>Eukaryota</taxon>
        <taxon>Metazoa</taxon>
        <taxon>Ecdysozoa</taxon>
        <taxon>Arthropoda</taxon>
        <taxon>Hexapoda</taxon>
        <taxon>Collembola</taxon>
        <taxon>Symphypleona</taxon>
        <taxon>Sminthuridae</taxon>
        <taxon>Allacma</taxon>
    </lineage>
</organism>
<evidence type="ECO:0000256" key="4">
    <source>
        <dbReference type="ARBA" id="ARBA00023136"/>
    </source>
</evidence>
<keyword evidence="8" id="KW-1185">Reference proteome</keyword>
<dbReference type="InterPro" id="IPR005828">
    <property type="entry name" value="MFS_sugar_transport-like"/>
</dbReference>
<keyword evidence="2 5" id="KW-0812">Transmembrane</keyword>
<evidence type="ECO:0000256" key="3">
    <source>
        <dbReference type="ARBA" id="ARBA00022989"/>
    </source>
</evidence>
<feature type="domain" description="Major facilitator superfamily (MFS) profile" evidence="6">
    <location>
        <begin position="1"/>
        <end position="57"/>
    </location>
</feature>
<name>A0A8J2L445_9HEXA</name>
<gene>
    <name evidence="7" type="ORF">AFUS01_LOCUS34833</name>
</gene>
<keyword evidence="3 5" id="KW-1133">Transmembrane helix</keyword>